<evidence type="ECO:0000256" key="8">
    <source>
        <dbReference type="ARBA" id="ARBA00022676"/>
    </source>
</evidence>
<organism evidence="18 19">
    <name type="scientific">Paramaledivibacter caminithermalis (strain DSM 15212 / CIP 107654 / DViRD3)</name>
    <name type="common">Clostridium caminithermale</name>
    <dbReference type="NCBI Taxonomy" id="1121301"/>
    <lineage>
        <taxon>Bacteria</taxon>
        <taxon>Bacillati</taxon>
        <taxon>Bacillota</taxon>
        <taxon>Clostridia</taxon>
        <taxon>Peptostreptococcales</taxon>
        <taxon>Caminicellaceae</taxon>
        <taxon>Paramaledivibacter</taxon>
    </lineage>
</organism>
<keyword evidence="12 16" id="KW-0547">Nucleotide-binding</keyword>
<comment type="subcellular location">
    <subcellularLocation>
        <location evidence="3 16">Cytoplasm</location>
    </subcellularLocation>
</comment>
<feature type="domain" description="Phosphoribosyltransferase" evidence="17">
    <location>
        <begin position="12"/>
        <end position="159"/>
    </location>
</feature>
<dbReference type="GO" id="GO:0052657">
    <property type="term" value="F:guanine phosphoribosyltransferase activity"/>
    <property type="evidence" value="ECO:0007669"/>
    <property type="project" value="RHEA"/>
</dbReference>
<dbReference type="SUPFAM" id="SSF53271">
    <property type="entry name" value="PRTase-like"/>
    <property type="match status" value="1"/>
</dbReference>
<evidence type="ECO:0000256" key="7">
    <source>
        <dbReference type="ARBA" id="ARBA00022490"/>
    </source>
</evidence>
<keyword evidence="10 16" id="KW-0479">Metal-binding</keyword>
<evidence type="ECO:0000313" key="19">
    <source>
        <dbReference type="Proteomes" id="UP000184465"/>
    </source>
</evidence>
<keyword evidence="11 16" id="KW-0660">Purine salvage</keyword>
<evidence type="ECO:0000256" key="13">
    <source>
        <dbReference type="ARBA" id="ARBA00022842"/>
    </source>
</evidence>
<sequence>MKNDVKNILFTEEKIKEKVIELGKRITEDYKGKDTIVIGVLKGANIFLSDLIRRIEIPITVDFIDVSSYGLSTESSGVVKINKDLDFSIENKDIIIVEDIIDTGLTLKYLLENLKSRKPKSIKICTFLDKPDRRKVDIKIDYLGFKIPDEFIVGYGIDYAEKYRNLPFIASLKKEAYQK</sequence>
<dbReference type="GO" id="GO:0005829">
    <property type="term" value="C:cytosol"/>
    <property type="evidence" value="ECO:0007669"/>
    <property type="project" value="TreeGrafter"/>
</dbReference>
<dbReference type="CDD" id="cd06223">
    <property type="entry name" value="PRTases_typeI"/>
    <property type="match status" value="1"/>
</dbReference>
<evidence type="ECO:0000256" key="15">
    <source>
        <dbReference type="ARBA" id="ARBA00049402"/>
    </source>
</evidence>
<proteinExistence type="inferred from homology"/>
<dbReference type="AlphaFoldDB" id="A0A1M6RLV2"/>
<dbReference type="EMBL" id="FRAG01000048">
    <property type="protein sequence ID" value="SHK33424.1"/>
    <property type="molecule type" value="Genomic_DNA"/>
</dbReference>
<dbReference type="UniPathway" id="UPA00591">
    <property type="reaction ID" value="UER00648"/>
</dbReference>
<dbReference type="GO" id="GO:0000287">
    <property type="term" value="F:magnesium ion binding"/>
    <property type="evidence" value="ECO:0007669"/>
    <property type="project" value="TreeGrafter"/>
</dbReference>
<comment type="function">
    <text evidence="2">Purine salvage pathway enzyme that catalyzes the transfer of the ribosyl-5-phosphate group from 5-phospho-alpha-D-ribose 1-diphosphate (PRPP) to the N9 position of the 6-oxopurines hypoxanthine and guanine to form the corresponding ribonucleotides IMP (inosine 5'-monophosphate) and GMP (guanosine 5'-monophosphate), with the release of PPi.</text>
</comment>
<evidence type="ECO:0000256" key="12">
    <source>
        <dbReference type="ARBA" id="ARBA00022741"/>
    </source>
</evidence>
<evidence type="ECO:0000256" key="2">
    <source>
        <dbReference type="ARBA" id="ARBA00002049"/>
    </source>
</evidence>
<dbReference type="Gene3D" id="3.40.50.2020">
    <property type="match status" value="1"/>
</dbReference>
<evidence type="ECO:0000256" key="5">
    <source>
        <dbReference type="ARBA" id="ARBA00004676"/>
    </source>
</evidence>
<comment type="pathway">
    <text evidence="4 16">Purine metabolism; IMP biosynthesis via salvage pathway; IMP from hypoxanthine: step 1/1.</text>
</comment>
<dbReference type="STRING" id="1121301.SAMN02745912_03015"/>
<dbReference type="NCBIfam" id="TIGR01203">
    <property type="entry name" value="HGPRTase"/>
    <property type="match status" value="1"/>
</dbReference>
<dbReference type="Proteomes" id="UP000184465">
    <property type="component" value="Unassembled WGS sequence"/>
</dbReference>
<comment type="catalytic activity">
    <reaction evidence="15">
        <text>IMP + diphosphate = hypoxanthine + 5-phospho-alpha-D-ribose 1-diphosphate</text>
        <dbReference type="Rhea" id="RHEA:17973"/>
        <dbReference type="ChEBI" id="CHEBI:17368"/>
        <dbReference type="ChEBI" id="CHEBI:33019"/>
        <dbReference type="ChEBI" id="CHEBI:58017"/>
        <dbReference type="ChEBI" id="CHEBI:58053"/>
        <dbReference type="EC" id="2.4.2.8"/>
    </reaction>
    <physiologicalReaction direction="right-to-left" evidence="15">
        <dbReference type="Rhea" id="RHEA:17975"/>
    </physiologicalReaction>
</comment>
<dbReference type="GO" id="GO:0004422">
    <property type="term" value="F:hypoxanthine phosphoribosyltransferase activity"/>
    <property type="evidence" value="ECO:0007669"/>
    <property type="project" value="InterPro"/>
</dbReference>
<evidence type="ECO:0000256" key="4">
    <source>
        <dbReference type="ARBA" id="ARBA00004669"/>
    </source>
</evidence>
<evidence type="ECO:0000256" key="10">
    <source>
        <dbReference type="ARBA" id="ARBA00022723"/>
    </source>
</evidence>
<dbReference type="PANTHER" id="PTHR43340:SF1">
    <property type="entry name" value="HYPOXANTHINE PHOSPHORIBOSYLTRANSFERASE"/>
    <property type="match status" value="1"/>
</dbReference>
<dbReference type="InterPro" id="IPR029057">
    <property type="entry name" value="PRTase-like"/>
</dbReference>
<evidence type="ECO:0000256" key="6">
    <source>
        <dbReference type="ARBA" id="ARBA00008391"/>
    </source>
</evidence>
<dbReference type="RefSeq" id="WP_207550830.1">
    <property type="nucleotide sequence ID" value="NZ_FRAG01000048.1"/>
</dbReference>
<evidence type="ECO:0000256" key="3">
    <source>
        <dbReference type="ARBA" id="ARBA00004496"/>
    </source>
</evidence>
<protein>
    <recommendedName>
        <fullName evidence="16">Hypoxanthine phosphoribosyltransferase</fullName>
        <ecNumber evidence="16">2.4.2.8</ecNumber>
    </recommendedName>
</protein>
<dbReference type="GO" id="GO:0032264">
    <property type="term" value="P:IMP salvage"/>
    <property type="evidence" value="ECO:0007669"/>
    <property type="project" value="UniProtKB-UniPathway"/>
</dbReference>
<dbReference type="InterPro" id="IPR050408">
    <property type="entry name" value="HGPRT"/>
</dbReference>
<evidence type="ECO:0000256" key="1">
    <source>
        <dbReference type="ARBA" id="ARBA00001946"/>
    </source>
</evidence>
<dbReference type="FunFam" id="3.40.50.2020:FF:000006">
    <property type="entry name" value="Hypoxanthine phosphoribosyltransferase"/>
    <property type="match status" value="1"/>
</dbReference>
<comment type="pathway">
    <text evidence="5">Purine metabolism; GMP biosynthesis via salvage pathway; GMP from guanine: step 1/1.</text>
</comment>
<dbReference type="Pfam" id="PF00156">
    <property type="entry name" value="Pribosyltran"/>
    <property type="match status" value="1"/>
</dbReference>
<accession>A0A1M6RLV2</accession>
<evidence type="ECO:0000256" key="16">
    <source>
        <dbReference type="RuleBase" id="RU364099"/>
    </source>
</evidence>
<dbReference type="GO" id="GO:0000166">
    <property type="term" value="F:nucleotide binding"/>
    <property type="evidence" value="ECO:0007669"/>
    <property type="project" value="UniProtKB-KW"/>
</dbReference>
<reference evidence="19" key="1">
    <citation type="submission" date="2016-11" db="EMBL/GenBank/DDBJ databases">
        <authorList>
            <person name="Varghese N."/>
            <person name="Submissions S."/>
        </authorList>
    </citation>
    <scope>NUCLEOTIDE SEQUENCE [LARGE SCALE GENOMIC DNA]</scope>
    <source>
        <strain evidence="19">DSM 15212 / CIP 107654 / DViRD3</strain>
    </source>
</reference>
<keyword evidence="19" id="KW-1185">Reference proteome</keyword>
<keyword evidence="9 16" id="KW-0808">Transferase</keyword>
<keyword evidence="13 16" id="KW-0460">Magnesium</keyword>
<dbReference type="GO" id="GO:0006166">
    <property type="term" value="P:purine ribonucleoside salvage"/>
    <property type="evidence" value="ECO:0007669"/>
    <property type="project" value="UniProtKB-KW"/>
</dbReference>
<evidence type="ECO:0000313" key="18">
    <source>
        <dbReference type="EMBL" id="SHK33424.1"/>
    </source>
</evidence>
<keyword evidence="8 16" id="KW-0328">Glycosyltransferase</keyword>
<dbReference type="InterPro" id="IPR005904">
    <property type="entry name" value="Hxn_phspho_trans"/>
</dbReference>
<dbReference type="EC" id="2.4.2.8" evidence="16"/>
<evidence type="ECO:0000256" key="14">
    <source>
        <dbReference type="ARBA" id="ARBA00048811"/>
    </source>
</evidence>
<dbReference type="InterPro" id="IPR000836">
    <property type="entry name" value="PRTase_dom"/>
</dbReference>
<evidence type="ECO:0000259" key="17">
    <source>
        <dbReference type="Pfam" id="PF00156"/>
    </source>
</evidence>
<dbReference type="PANTHER" id="PTHR43340">
    <property type="entry name" value="HYPOXANTHINE-GUANINE PHOSPHORIBOSYLTRANSFERASE"/>
    <property type="match status" value="1"/>
</dbReference>
<comment type="cofactor">
    <cofactor evidence="1 16">
        <name>Mg(2+)</name>
        <dbReference type="ChEBI" id="CHEBI:18420"/>
    </cofactor>
</comment>
<dbReference type="GO" id="GO:0032263">
    <property type="term" value="P:GMP salvage"/>
    <property type="evidence" value="ECO:0007669"/>
    <property type="project" value="TreeGrafter"/>
</dbReference>
<comment type="catalytic activity">
    <reaction evidence="14">
        <text>GMP + diphosphate = guanine + 5-phospho-alpha-D-ribose 1-diphosphate</text>
        <dbReference type="Rhea" id="RHEA:25424"/>
        <dbReference type="ChEBI" id="CHEBI:16235"/>
        <dbReference type="ChEBI" id="CHEBI:33019"/>
        <dbReference type="ChEBI" id="CHEBI:58017"/>
        <dbReference type="ChEBI" id="CHEBI:58115"/>
        <dbReference type="EC" id="2.4.2.8"/>
    </reaction>
    <physiologicalReaction direction="right-to-left" evidence="14">
        <dbReference type="Rhea" id="RHEA:25426"/>
    </physiologicalReaction>
</comment>
<dbReference type="GO" id="GO:0006178">
    <property type="term" value="P:guanine salvage"/>
    <property type="evidence" value="ECO:0007669"/>
    <property type="project" value="TreeGrafter"/>
</dbReference>
<comment type="similarity">
    <text evidence="6 16">Belongs to the purine/pyrimidine phosphoribosyltransferase family.</text>
</comment>
<evidence type="ECO:0000256" key="9">
    <source>
        <dbReference type="ARBA" id="ARBA00022679"/>
    </source>
</evidence>
<dbReference type="GO" id="GO:0046100">
    <property type="term" value="P:hypoxanthine metabolic process"/>
    <property type="evidence" value="ECO:0007669"/>
    <property type="project" value="TreeGrafter"/>
</dbReference>
<evidence type="ECO:0000256" key="11">
    <source>
        <dbReference type="ARBA" id="ARBA00022726"/>
    </source>
</evidence>
<keyword evidence="7 16" id="KW-0963">Cytoplasm</keyword>
<name>A0A1M6RLV2_PARC5</name>
<gene>
    <name evidence="18" type="ORF">SAMN02745912_03015</name>
</gene>